<protein>
    <submittedName>
        <fullName evidence="2">Plasmid stabilisation system protein</fullName>
    </submittedName>
</protein>
<dbReference type="RefSeq" id="WP_055251190.1">
    <property type="nucleotide sequence ID" value="NZ_CABIXX010000010.1"/>
</dbReference>
<proteinExistence type="predicted"/>
<sequence>MAYNVVILKSARYEYESIVGYLAQILKNPRAAGNFVAEFEYQLDLLREQPLLRPLSHMQELAARNYRSFPVNNYVCLYKFEHETIYIAHIFHQSQDYARLV</sequence>
<evidence type="ECO:0000313" key="3">
    <source>
        <dbReference type="Proteomes" id="UP000095454"/>
    </source>
</evidence>
<dbReference type="Pfam" id="PF05016">
    <property type="entry name" value="ParE_toxin"/>
    <property type="match status" value="1"/>
</dbReference>
<name>A0A174JKJ9_9ACTN</name>
<dbReference type="Proteomes" id="UP000095454">
    <property type="component" value="Unassembled WGS sequence"/>
</dbReference>
<dbReference type="AlphaFoldDB" id="A0A174JKJ9"/>
<dbReference type="EMBL" id="CZAQ01000010">
    <property type="protein sequence ID" value="CUP00294.1"/>
    <property type="molecule type" value="Genomic_DNA"/>
</dbReference>
<organism evidence="2 3">
    <name type="scientific">Collinsella aerofaciens</name>
    <dbReference type="NCBI Taxonomy" id="74426"/>
    <lineage>
        <taxon>Bacteria</taxon>
        <taxon>Bacillati</taxon>
        <taxon>Actinomycetota</taxon>
        <taxon>Coriobacteriia</taxon>
        <taxon>Coriobacteriales</taxon>
        <taxon>Coriobacteriaceae</taxon>
        <taxon>Collinsella</taxon>
    </lineage>
</organism>
<reference evidence="2 3" key="1">
    <citation type="submission" date="2015-09" db="EMBL/GenBank/DDBJ databases">
        <authorList>
            <consortium name="Pathogen Informatics"/>
        </authorList>
    </citation>
    <scope>NUCLEOTIDE SEQUENCE [LARGE SCALE GENOMIC DNA]</scope>
    <source>
        <strain evidence="2 3">2789STDY5834902</strain>
    </source>
</reference>
<keyword evidence="1" id="KW-1277">Toxin-antitoxin system</keyword>
<gene>
    <name evidence="2" type="ORF">ERS852514_00766</name>
</gene>
<dbReference type="InterPro" id="IPR007712">
    <property type="entry name" value="RelE/ParE_toxin"/>
</dbReference>
<accession>A0A174JKJ9</accession>
<evidence type="ECO:0000313" key="2">
    <source>
        <dbReference type="EMBL" id="CUP00294.1"/>
    </source>
</evidence>
<dbReference type="SUPFAM" id="SSF143011">
    <property type="entry name" value="RelE-like"/>
    <property type="match status" value="1"/>
</dbReference>
<dbReference type="Gene3D" id="3.30.2310.20">
    <property type="entry name" value="RelE-like"/>
    <property type="match status" value="1"/>
</dbReference>
<dbReference type="InterPro" id="IPR035093">
    <property type="entry name" value="RelE/ParE_toxin_dom_sf"/>
</dbReference>
<evidence type="ECO:0000256" key="1">
    <source>
        <dbReference type="ARBA" id="ARBA00022649"/>
    </source>
</evidence>